<feature type="region of interest" description="Disordered" evidence="1">
    <location>
        <begin position="84"/>
        <end position="209"/>
    </location>
</feature>
<keyword evidence="3" id="KW-1185">Reference proteome</keyword>
<sequence>MKLLGGILSKSSSSSTASSTTNSASNPSSSSSSSNNLTLSSNSFTSSGTLNQSVSSLGTNSSISTTAIQRSRKEQLLLASGEFCNHSSSSSSSVPTSVFSSTTLSSSGSYNLSSSTETSQSSSKKKASKKAKQQQKSLQQHTPQPQIQANTTTAALNLSSSQNNNNFSSPIPTQSSSFTPKKQTNNKDCYQQQQSLTSPLVSTSISTSNTNRDLAQQNSEDFLNSLSFAFPQIEYEEVMKKIQQQQQQQQQMQRNVTTKTESAEDNNITAENIDATSDGYDFEYVNREEEEKCNKKNAKSSSKCSSSKSNTAAITKHAVPSKSSAVNEKNLKTPLKQKVADHSNSQSSKSKNKQSSSDTVEAPSSSEPPGSVTPSKSRISLKPSTSSRQLAKKNKSLLRNSVSKSLSNFGPKTSNNASDQVISVVMDSSPTYTQDDDSDDDNGPTSNQTTKQDANITAMNCHHDDDSDEEMENSEDISTPTTPNKKRKANASFSDSPASSKKKKDSLMMDSVIKKVMEFSIPNTPQLEEESPAQSTALTISPSLSYNSDSTCGEQVGLDICSTSPLDTLTYEGNLFSTVSGASSCKGIDIKEVNQRISSLITVIEKRNEQIAQRDALILQLSKENKDLKKFKNMIEKLEDVGVVFYMKASELCCNGLMARDDKSKDSMEVVASSVQQGMRYMRASAEFGNVDAMFEYAELLLRYSKNRKNEAKEYLKRASELGHKKAGVFLKSLENKEEKVRYEKSVEHDHLFLYGNDPKNNHSKKRR</sequence>
<evidence type="ECO:0000313" key="3">
    <source>
        <dbReference type="Proteomes" id="UP000816034"/>
    </source>
</evidence>
<evidence type="ECO:0000313" key="2">
    <source>
        <dbReference type="EMBL" id="KAG2383433.1"/>
    </source>
</evidence>
<feature type="region of interest" description="Disordered" evidence="1">
    <location>
        <begin position="289"/>
        <end position="399"/>
    </location>
</feature>
<feature type="compositionally biased region" description="Low complexity" evidence="1">
    <location>
        <begin position="157"/>
        <end position="169"/>
    </location>
</feature>
<feature type="compositionally biased region" description="Polar residues" evidence="1">
    <location>
        <begin position="358"/>
        <end position="389"/>
    </location>
</feature>
<feature type="compositionally biased region" description="Polar residues" evidence="1">
    <location>
        <begin position="254"/>
        <end position="270"/>
    </location>
</feature>
<reference evidence="2 3" key="1">
    <citation type="journal article" date="2018" name="BMC Genomics">
        <title>The genome of Naegleria lovaniensis, the basis for a comparative approach to unravel pathogenicity factors of the human pathogenic amoeba N. fowleri.</title>
        <authorList>
            <person name="Liechti N."/>
            <person name="Schurch N."/>
            <person name="Bruggmann R."/>
            <person name="Wittwer M."/>
        </authorList>
    </citation>
    <scope>NUCLEOTIDE SEQUENCE [LARGE SCALE GENOMIC DNA]</scope>
    <source>
        <strain evidence="2 3">ATCC 30569</strain>
    </source>
</reference>
<feature type="compositionally biased region" description="Polar residues" evidence="1">
    <location>
        <begin position="170"/>
        <end position="209"/>
    </location>
</feature>
<feature type="compositionally biased region" description="Low complexity" evidence="1">
    <location>
        <begin position="87"/>
        <end position="122"/>
    </location>
</feature>
<organism evidence="2 3">
    <name type="scientific">Naegleria lovaniensis</name>
    <name type="common">Amoeba</name>
    <dbReference type="NCBI Taxonomy" id="51637"/>
    <lineage>
        <taxon>Eukaryota</taxon>
        <taxon>Discoba</taxon>
        <taxon>Heterolobosea</taxon>
        <taxon>Tetramitia</taxon>
        <taxon>Eutetramitia</taxon>
        <taxon>Vahlkampfiidae</taxon>
        <taxon>Naegleria</taxon>
    </lineage>
</organism>
<feature type="region of interest" description="Disordered" evidence="1">
    <location>
        <begin position="249"/>
        <end position="275"/>
    </location>
</feature>
<dbReference type="AlphaFoldDB" id="A0AA88KKU0"/>
<feature type="compositionally biased region" description="Low complexity" evidence="1">
    <location>
        <begin position="343"/>
        <end position="357"/>
    </location>
</feature>
<comment type="caution">
    <text evidence="2">The sequence shown here is derived from an EMBL/GenBank/DDBJ whole genome shotgun (WGS) entry which is preliminary data.</text>
</comment>
<dbReference type="Proteomes" id="UP000816034">
    <property type="component" value="Unassembled WGS sequence"/>
</dbReference>
<protein>
    <submittedName>
        <fullName evidence="2">Uncharacterized protein</fullName>
    </submittedName>
</protein>
<dbReference type="InterPro" id="IPR011990">
    <property type="entry name" value="TPR-like_helical_dom_sf"/>
</dbReference>
<proteinExistence type="predicted"/>
<dbReference type="Gene3D" id="1.25.40.10">
    <property type="entry name" value="Tetratricopeptide repeat domain"/>
    <property type="match status" value="1"/>
</dbReference>
<feature type="compositionally biased region" description="Acidic residues" evidence="1">
    <location>
        <begin position="466"/>
        <end position="475"/>
    </location>
</feature>
<dbReference type="RefSeq" id="XP_044549112.1">
    <property type="nucleotide sequence ID" value="XM_044693707.1"/>
</dbReference>
<feature type="compositionally biased region" description="Polar residues" evidence="1">
    <location>
        <begin position="143"/>
        <end position="156"/>
    </location>
</feature>
<feature type="compositionally biased region" description="Low complexity" evidence="1">
    <location>
        <begin position="8"/>
        <end position="51"/>
    </location>
</feature>
<feature type="compositionally biased region" description="Basic residues" evidence="1">
    <location>
        <begin position="123"/>
        <end position="133"/>
    </location>
</feature>
<feature type="compositionally biased region" description="Low complexity" evidence="1">
    <location>
        <begin position="299"/>
        <end position="310"/>
    </location>
</feature>
<accession>A0AA88KKU0</accession>
<dbReference type="GeneID" id="68096559"/>
<feature type="region of interest" description="Disordered" evidence="1">
    <location>
        <begin position="429"/>
        <end position="507"/>
    </location>
</feature>
<dbReference type="EMBL" id="PYSW02000020">
    <property type="protein sequence ID" value="KAG2383433.1"/>
    <property type="molecule type" value="Genomic_DNA"/>
</dbReference>
<feature type="region of interest" description="Disordered" evidence="1">
    <location>
        <begin position="1"/>
        <end position="61"/>
    </location>
</feature>
<gene>
    <name evidence="2" type="ORF">C9374_004104</name>
</gene>
<name>A0AA88KKU0_NAELO</name>
<dbReference type="SUPFAM" id="SSF81901">
    <property type="entry name" value="HCP-like"/>
    <property type="match status" value="1"/>
</dbReference>
<feature type="compositionally biased region" description="Polar residues" evidence="1">
    <location>
        <begin position="443"/>
        <end position="458"/>
    </location>
</feature>
<feature type="compositionally biased region" description="Polar residues" evidence="1">
    <location>
        <begin position="52"/>
        <end position="61"/>
    </location>
</feature>
<evidence type="ECO:0000256" key="1">
    <source>
        <dbReference type="SAM" id="MobiDB-lite"/>
    </source>
</evidence>